<evidence type="ECO:0000313" key="2">
    <source>
        <dbReference type="Proteomes" id="UP000672602"/>
    </source>
</evidence>
<dbReference type="EMBL" id="JAGMWN010000004">
    <property type="protein sequence ID" value="MBP5857547.1"/>
    <property type="molecule type" value="Genomic_DNA"/>
</dbReference>
<gene>
    <name evidence="1" type="ORF">KAJ83_11045</name>
</gene>
<dbReference type="PROSITE" id="PS51257">
    <property type="entry name" value="PROKAR_LIPOPROTEIN"/>
    <property type="match status" value="1"/>
</dbReference>
<protein>
    <recommendedName>
        <fullName evidence="3">Lipoprotein</fullName>
    </recommendedName>
</protein>
<comment type="caution">
    <text evidence="1">The sequence shown here is derived from an EMBL/GenBank/DDBJ whole genome shotgun (WGS) entry which is preliminary data.</text>
</comment>
<sequence>MVKRQTTAFALIGVLVAMGAVMGACDRIGLQPPGLEDVGLDALAPEPYAFTAVPESDPRVPANTVMRYNLPTLSDASSLLFTRINEDEQVFERRRIWRTADEGGVNASIIVRSRTNGREIDMPQDIRESIELWPDLYIKTVSFDKLYVSRNALGSVNWQRFEAGGQLCVLFQQGIGTNPEEVLRRVVGYYCAAVGDGLTPGQAETVVRSVQLVDRDG</sequence>
<dbReference type="RefSeq" id="WP_210682125.1">
    <property type="nucleotide sequence ID" value="NZ_JAGMWN010000004.1"/>
</dbReference>
<accession>A0A8J7V341</accession>
<keyword evidence="2" id="KW-1185">Reference proteome</keyword>
<organism evidence="1 2">
    <name type="scientific">Marivibrio halodurans</name>
    <dbReference type="NCBI Taxonomy" id="2039722"/>
    <lineage>
        <taxon>Bacteria</taxon>
        <taxon>Pseudomonadati</taxon>
        <taxon>Pseudomonadota</taxon>
        <taxon>Alphaproteobacteria</taxon>
        <taxon>Rhodospirillales</taxon>
        <taxon>Rhodospirillaceae</taxon>
        <taxon>Marivibrio</taxon>
    </lineage>
</organism>
<evidence type="ECO:0008006" key="3">
    <source>
        <dbReference type="Google" id="ProtNLM"/>
    </source>
</evidence>
<dbReference type="AlphaFoldDB" id="A0A8J7V341"/>
<dbReference type="Proteomes" id="UP000672602">
    <property type="component" value="Unassembled WGS sequence"/>
</dbReference>
<evidence type="ECO:0000313" key="1">
    <source>
        <dbReference type="EMBL" id="MBP5857547.1"/>
    </source>
</evidence>
<name>A0A8J7V341_9PROT</name>
<reference evidence="1" key="1">
    <citation type="submission" date="2021-04" db="EMBL/GenBank/DDBJ databases">
        <authorList>
            <person name="Zhang D.-C."/>
        </authorList>
    </citation>
    <scope>NUCLEOTIDE SEQUENCE</scope>
    <source>
        <strain evidence="1">CGMCC 1.15697</strain>
    </source>
</reference>
<proteinExistence type="predicted"/>